<dbReference type="EMBL" id="KV425899">
    <property type="protein sequence ID" value="KZW00634.1"/>
    <property type="molecule type" value="Genomic_DNA"/>
</dbReference>
<evidence type="ECO:0000256" key="3">
    <source>
        <dbReference type="SAM" id="SignalP"/>
    </source>
</evidence>
<feature type="signal peptide" evidence="3">
    <location>
        <begin position="1"/>
        <end position="15"/>
    </location>
</feature>
<dbReference type="OrthoDB" id="2591431at2759"/>
<feature type="chain" id="PRO_5012362273" evidence="3">
    <location>
        <begin position="16"/>
        <end position="633"/>
    </location>
</feature>
<feature type="compositionally biased region" description="Low complexity" evidence="1">
    <location>
        <begin position="436"/>
        <end position="449"/>
    </location>
</feature>
<evidence type="ECO:0000313" key="5">
    <source>
        <dbReference type="Proteomes" id="UP000077266"/>
    </source>
</evidence>
<protein>
    <submittedName>
        <fullName evidence="4">Uncharacterized protein</fullName>
    </submittedName>
</protein>
<feature type="compositionally biased region" description="Acidic residues" evidence="1">
    <location>
        <begin position="544"/>
        <end position="553"/>
    </location>
</feature>
<dbReference type="AlphaFoldDB" id="A0A165NEK3"/>
<evidence type="ECO:0000313" key="4">
    <source>
        <dbReference type="EMBL" id="KZW00634.1"/>
    </source>
</evidence>
<sequence length="633" mass="67474">MSLLIALALSSTAVALDYSYSAPTQCDPFTVRYSDGEPPFTLQLSVGFGNPTIVKLPDDAWNGNKGSYTIEQLSVAAGKEFIMTLYDKSGFVKGVNSPVLSVGSSLTNKTCDTTDKSPDFTYGAPDALTQCLNYRFTDYGTATKPITVNGIIAGGSIFQRTSQPTDEEFLTQVDIHAGTRLIFWMQDAKGRSGGATEILSVLNSPDATCIKPSSPGTTQGATPSQIPAGSDGGASTGAIAAAVIGTLIAFVAIGAFIFMRRRRQRSRNSGGVIADPYVAGHSRQSSRFSRRTPSVDLLSASRSGYERTPGFSTPTTPSRSFNGHPPFPNSTSGGETGRAHEGAFDSDPSLTPDPFLGEPTPRTPSSFASQQQQQQQGGPVPSRRSSTSKAPYGASGRPTYGQPRFILHTDAGALEEHPQEEADIVELPPMYVDTRSTASREALASAASGSGSGKQRIPPPPPIPDDDHAHRPISYNSAVSFPRGPRTERTMSFGATSTVAEEYDDPVLERSVSQRQHSSYAESSSHRAMSSDGSQRPLRMHNPDEDDEDEDEEHNQAGGSSHPQYDFLDDVYDRTEDSADDGVQLAYASSSQDGPQHPLASGPGPSSRPEPTRTNSMRPVPARQDSANAPHAR</sequence>
<dbReference type="STRING" id="1314781.A0A165NEK3"/>
<keyword evidence="3" id="KW-0732">Signal</keyword>
<keyword evidence="5" id="KW-1185">Reference proteome</keyword>
<keyword evidence="2" id="KW-0472">Membrane</keyword>
<reference evidence="4 5" key="1">
    <citation type="journal article" date="2016" name="Mol. Biol. Evol.">
        <title>Comparative Genomics of Early-Diverging Mushroom-Forming Fungi Provides Insights into the Origins of Lignocellulose Decay Capabilities.</title>
        <authorList>
            <person name="Nagy L.G."/>
            <person name="Riley R."/>
            <person name="Tritt A."/>
            <person name="Adam C."/>
            <person name="Daum C."/>
            <person name="Floudas D."/>
            <person name="Sun H."/>
            <person name="Yadav J.S."/>
            <person name="Pangilinan J."/>
            <person name="Larsson K.H."/>
            <person name="Matsuura K."/>
            <person name="Barry K."/>
            <person name="Labutti K."/>
            <person name="Kuo R."/>
            <person name="Ohm R.A."/>
            <person name="Bhattacharya S.S."/>
            <person name="Shirouzu T."/>
            <person name="Yoshinaga Y."/>
            <person name="Martin F.M."/>
            <person name="Grigoriev I.V."/>
            <person name="Hibbett D.S."/>
        </authorList>
    </citation>
    <scope>NUCLEOTIDE SEQUENCE [LARGE SCALE GENOMIC DNA]</scope>
    <source>
        <strain evidence="4 5">HHB12029</strain>
    </source>
</reference>
<feature type="compositionally biased region" description="Polar residues" evidence="1">
    <location>
        <begin position="310"/>
        <end position="321"/>
    </location>
</feature>
<dbReference type="InParanoid" id="A0A165NEK3"/>
<accession>A0A165NEK3</accession>
<dbReference type="CDD" id="cd12087">
    <property type="entry name" value="TM_EGFR-like"/>
    <property type="match status" value="1"/>
</dbReference>
<dbReference type="Proteomes" id="UP000077266">
    <property type="component" value="Unassembled WGS sequence"/>
</dbReference>
<feature type="transmembrane region" description="Helical" evidence="2">
    <location>
        <begin position="238"/>
        <end position="259"/>
    </location>
</feature>
<feature type="compositionally biased region" description="Polar residues" evidence="1">
    <location>
        <begin position="511"/>
        <end position="534"/>
    </location>
</feature>
<keyword evidence="2" id="KW-0812">Transmembrane</keyword>
<organism evidence="4 5">
    <name type="scientific">Exidia glandulosa HHB12029</name>
    <dbReference type="NCBI Taxonomy" id="1314781"/>
    <lineage>
        <taxon>Eukaryota</taxon>
        <taxon>Fungi</taxon>
        <taxon>Dikarya</taxon>
        <taxon>Basidiomycota</taxon>
        <taxon>Agaricomycotina</taxon>
        <taxon>Agaricomycetes</taxon>
        <taxon>Auriculariales</taxon>
        <taxon>Exidiaceae</taxon>
        <taxon>Exidia</taxon>
    </lineage>
</organism>
<feature type="compositionally biased region" description="Polar residues" evidence="1">
    <location>
        <begin position="214"/>
        <end position="227"/>
    </location>
</feature>
<name>A0A165NEK3_EXIGL</name>
<evidence type="ECO:0000256" key="2">
    <source>
        <dbReference type="SAM" id="Phobius"/>
    </source>
</evidence>
<feature type="region of interest" description="Disordered" evidence="1">
    <location>
        <begin position="209"/>
        <end position="232"/>
    </location>
</feature>
<feature type="region of interest" description="Disordered" evidence="1">
    <location>
        <begin position="268"/>
        <end position="633"/>
    </location>
</feature>
<evidence type="ECO:0000256" key="1">
    <source>
        <dbReference type="SAM" id="MobiDB-lite"/>
    </source>
</evidence>
<proteinExistence type="predicted"/>
<gene>
    <name evidence="4" type="ORF">EXIGLDRAFT_745473</name>
</gene>
<keyword evidence="2" id="KW-1133">Transmembrane helix</keyword>